<feature type="compositionally biased region" description="Pro residues" evidence="1">
    <location>
        <begin position="54"/>
        <end position="72"/>
    </location>
</feature>
<feature type="region of interest" description="Disordered" evidence="1">
    <location>
        <begin position="31"/>
        <end position="210"/>
    </location>
</feature>
<dbReference type="RefSeq" id="XP_006819712.1">
    <property type="nucleotide sequence ID" value="XM_006819649.1"/>
</dbReference>
<reference evidence="3" key="1">
    <citation type="submission" date="2025-08" db="UniProtKB">
        <authorList>
            <consortium name="RefSeq"/>
        </authorList>
    </citation>
    <scope>IDENTIFICATION</scope>
    <source>
        <tissue evidence="3">Testes</tissue>
    </source>
</reference>
<feature type="compositionally biased region" description="Basic and acidic residues" evidence="1">
    <location>
        <begin position="177"/>
        <end position="189"/>
    </location>
</feature>
<evidence type="ECO:0000313" key="3">
    <source>
        <dbReference type="RefSeq" id="XP_006819712.1"/>
    </source>
</evidence>
<proteinExistence type="predicted"/>
<feature type="compositionally biased region" description="Low complexity" evidence="1">
    <location>
        <begin position="73"/>
        <end position="95"/>
    </location>
</feature>
<evidence type="ECO:0000256" key="1">
    <source>
        <dbReference type="SAM" id="MobiDB-lite"/>
    </source>
</evidence>
<feature type="compositionally biased region" description="Basic and acidic residues" evidence="1">
    <location>
        <begin position="315"/>
        <end position="328"/>
    </location>
</feature>
<feature type="compositionally biased region" description="Low complexity" evidence="1">
    <location>
        <begin position="133"/>
        <end position="143"/>
    </location>
</feature>
<feature type="compositionally biased region" description="Basic and acidic residues" evidence="1">
    <location>
        <begin position="359"/>
        <end position="369"/>
    </location>
</feature>
<gene>
    <name evidence="3" type="primary">LOC102807069</name>
</gene>
<feature type="compositionally biased region" description="Low complexity" evidence="1">
    <location>
        <begin position="103"/>
        <end position="125"/>
    </location>
</feature>
<feature type="compositionally biased region" description="Polar residues" evidence="1">
    <location>
        <begin position="148"/>
        <end position="171"/>
    </location>
</feature>
<protein>
    <submittedName>
        <fullName evidence="3">Uncharacterized protein LOC102807069</fullName>
    </submittedName>
</protein>
<name>A0ABM0MI71_SACKO</name>
<organism evidence="2 3">
    <name type="scientific">Saccoglossus kowalevskii</name>
    <name type="common">Acorn worm</name>
    <dbReference type="NCBI Taxonomy" id="10224"/>
    <lineage>
        <taxon>Eukaryota</taxon>
        <taxon>Metazoa</taxon>
        <taxon>Hemichordata</taxon>
        <taxon>Enteropneusta</taxon>
        <taxon>Harrimaniidae</taxon>
        <taxon>Saccoglossus</taxon>
    </lineage>
</organism>
<feature type="compositionally biased region" description="Low complexity" evidence="1">
    <location>
        <begin position="31"/>
        <end position="53"/>
    </location>
</feature>
<dbReference type="GeneID" id="102807069"/>
<keyword evidence="2" id="KW-1185">Reference proteome</keyword>
<accession>A0ABM0MI71</accession>
<sequence length="633" mass="69027">MSIIFNKVENCTINNYSNSIIFNGVRVPSQNTNQQQHTQNGNNNSESPSSDVPGPAPHPPGHSVPGPHPPGHSVPGPHSPGHSVPGPHLPGHSVPGPHPPGHSVPGPHSPGHSVPGPHLPGHSVPGPHPPGHSVPGSHPPGHSESNDIHQPSGNGLETQPSDVAEPRNTQPGEIESAEDHKSADNEPDPRLGSNRCRAHLEPNVKPTPSLVDIHSPIPHSVDEKFFNVSVQPNPAYVGDQVKFSLASKHAEYQVNSVTWYHKQENKVVTRLPDYNIPHVDLHHCGIYEWTAICDGGGRSAGEVELAVIPRPSQSMDEKHDVDPNHEEDDHNADEDNSNARKTAGDSRHAATLADCQFSHGDHTTHHDGPSDDIPATVSPPGVSHMEDKSNEFENLTDETKMESVGCHDLFSSASAIGNTDDGGSQVPITPKIDPEVHMKLADEVTDKVAMKIATCIKNNTPTISDCTEQQKLNTYPYVKGKNFYDKGVDMTSFFKGLNIPAAEKIIVAPCQGPISAHNLSSKCEKTIQDMMNNQDLMFGLNQLISPRQDKVRLIADRFKIEDREVTFILFAHKEDSFRYVFEQVKSKAPLTKVVKIVSVLCEKNIECHEAVLDISKWHSECIACKQYYSSFVQ</sequence>
<dbReference type="Proteomes" id="UP000694865">
    <property type="component" value="Unplaced"/>
</dbReference>
<evidence type="ECO:0000313" key="2">
    <source>
        <dbReference type="Proteomes" id="UP000694865"/>
    </source>
</evidence>
<feature type="region of interest" description="Disordered" evidence="1">
    <location>
        <begin position="309"/>
        <end position="386"/>
    </location>
</feature>